<comment type="caution">
    <text evidence="15">The sequence shown here is derived from an EMBL/GenBank/DDBJ whole genome shotgun (WGS) entry which is preliminary data.</text>
</comment>
<dbReference type="GO" id="GO:0045490">
    <property type="term" value="P:pectin catabolic process"/>
    <property type="evidence" value="ECO:0007669"/>
    <property type="project" value="TreeGrafter"/>
</dbReference>
<evidence type="ECO:0000313" key="16">
    <source>
        <dbReference type="Proteomes" id="UP001140091"/>
    </source>
</evidence>
<sequence>MLKHILVSLALSTAAVFAAAPAHGRIERRAVTNVFPTPPTTSTLSSPITVKAGQSFTPPKAYTRYERGAGACGSGEGGQADAVFILEEGATLNRVVIGKNQMEGVHCLGQCTINYVFFEDVCEDAITIKQTSGVSRINYGGAKGASDKIVQHNGGGKVIINSFYAENFGKLYRSCGNCKTQYKRSVEINDSWAVSGLNLVGINSNFGDTATIRRQRASNVKVICQKFTGNNSGKEPSKNGIGPDSAGHQVVGIDVVTRPSSTPSEDSTSTLKPPSPSPSTWFRRSPKSLWASLAALVTNGRCGRPSSSAEKGQQESREEEEGGATEDPLAQAHKNPNFTFHQADLSDFDVALEVLKGCDAVIHLAGAPNPGDYKVETHNMNVVLSWNVLRACAELGITRIAQASSVNVLTMPYSAKANFHYFPIDENHPCEPDEPYGLSKVIMETQAATIVRRYANMRVASLRLSWSVPHRSQSGSRDPQDIWTAKDLWGYVHEESVADAFLRAVSPNLGVAAGGGGGKTWTGHEAFFITAPEIASLDQDSKALKEQFWKDVPVRDGWELGGTKGFFDCSKAREYLGWVHRDPDVPAPPS</sequence>
<comment type="similarity">
    <text evidence="4">Belongs to the polysaccharide lyase 3 family.</text>
</comment>
<dbReference type="InterPro" id="IPR001509">
    <property type="entry name" value="Epimerase_deHydtase"/>
</dbReference>
<dbReference type="Gene3D" id="3.40.50.720">
    <property type="entry name" value="NAD(P)-binding Rossmann-like Domain"/>
    <property type="match status" value="1"/>
</dbReference>
<evidence type="ECO:0000256" key="4">
    <source>
        <dbReference type="ARBA" id="ARBA00006463"/>
    </source>
</evidence>
<accession>A0A9W8MBQ3</accession>
<feature type="compositionally biased region" description="Low complexity" evidence="12">
    <location>
        <begin position="257"/>
        <end position="272"/>
    </location>
</feature>
<comment type="function">
    <text evidence="10">Pectinolytic enzyme consist of four classes of enzymes: pectin lyase, polygalacturonase, pectin methylesterase and rhamnogalacturonase. Among pectinolytic enzymes, pectin lyase is the most important in depolymerization of pectin, since it cleaves internal glycosidic bonds of highly methylated pectins. Favors pectate, the anion, over pectin, the methyl ester.</text>
</comment>
<evidence type="ECO:0000256" key="2">
    <source>
        <dbReference type="ARBA" id="ARBA00001913"/>
    </source>
</evidence>
<comment type="subcellular location">
    <subcellularLocation>
        <location evidence="3">Secreted</location>
    </subcellularLocation>
</comment>
<keyword evidence="6" id="KW-0964">Secreted</keyword>
<dbReference type="InterPro" id="IPR036291">
    <property type="entry name" value="NAD(P)-bd_dom_sf"/>
</dbReference>
<dbReference type="PANTHER" id="PTHR33407">
    <property type="entry name" value="PECTATE LYASE F-RELATED"/>
    <property type="match status" value="1"/>
</dbReference>
<dbReference type="InterPro" id="IPR011050">
    <property type="entry name" value="Pectin_lyase_fold/virulence"/>
</dbReference>
<comment type="cofactor">
    <cofactor evidence="2">
        <name>Ca(2+)</name>
        <dbReference type="ChEBI" id="CHEBI:29108"/>
    </cofactor>
</comment>
<dbReference type="GO" id="GO:0005576">
    <property type="term" value="C:extracellular region"/>
    <property type="evidence" value="ECO:0007669"/>
    <property type="project" value="UniProtKB-SubCell"/>
</dbReference>
<dbReference type="Proteomes" id="UP001140091">
    <property type="component" value="Unassembled WGS sequence"/>
</dbReference>
<evidence type="ECO:0000256" key="1">
    <source>
        <dbReference type="ARBA" id="ARBA00000695"/>
    </source>
</evidence>
<evidence type="ECO:0000256" key="6">
    <source>
        <dbReference type="ARBA" id="ARBA00022525"/>
    </source>
</evidence>
<evidence type="ECO:0000256" key="12">
    <source>
        <dbReference type="SAM" id="MobiDB-lite"/>
    </source>
</evidence>
<feature type="region of interest" description="Disordered" evidence="12">
    <location>
        <begin position="301"/>
        <end position="331"/>
    </location>
</feature>
<feature type="chain" id="PRO_5040827077" description="Probable pectate lyase F" evidence="13">
    <location>
        <begin position="19"/>
        <end position="590"/>
    </location>
</feature>
<name>A0A9W8MBQ3_9AGAR</name>
<feature type="region of interest" description="Disordered" evidence="12">
    <location>
        <begin position="257"/>
        <end position="283"/>
    </location>
</feature>
<gene>
    <name evidence="15" type="ORF">H1R20_g10944</name>
</gene>
<dbReference type="SUPFAM" id="SSF51126">
    <property type="entry name" value="Pectin lyase-like"/>
    <property type="match status" value="1"/>
</dbReference>
<dbReference type="EC" id="4.2.2.2" evidence="5"/>
<evidence type="ECO:0000256" key="9">
    <source>
        <dbReference type="ARBA" id="ARBA00023239"/>
    </source>
</evidence>
<comment type="catalytic activity">
    <reaction evidence="1">
        <text>Eliminative cleavage of (1-&gt;4)-alpha-D-galacturonan to give oligosaccharides with 4-deoxy-alpha-D-galact-4-enuronosyl groups at their non-reducing ends.</text>
        <dbReference type="EC" id="4.2.2.2"/>
    </reaction>
</comment>
<organism evidence="15 16">
    <name type="scientific">Candolleomyces eurysporus</name>
    <dbReference type="NCBI Taxonomy" id="2828524"/>
    <lineage>
        <taxon>Eukaryota</taxon>
        <taxon>Fungi</taxon>
        <taxon>Dikarya</taxon>
        <taxon>Basidiomycota</taxon>
        <taxon>Agaricomycotina</taxon>
        <taxon>Agaricomycetes</taxon>
        <taxon>Agaricomycetidae</taxon>
        <taxon>Agaricales</taxon>
        <taxon>Agaricineae</taxon>
        <taxon>Psathyrellaceae</taxon>
        <taxon>Candolleomyces</taxon>
    </lineage>
</organism>
<dbReference type="EMBL" id="JANBPK010001079">
    <property type="protein sequence ID" value="KAJ2926150.1"/>
    <property type="molecule type" value="Genomic_DNA"/>
</dbReference>
<reference evidence="15" key="1">
    <citation type="submission" date="2022-06" db="EMBL/GenBank/DDBJ databases">
        <title>Genome Sequence of Candolleomyces eurysporus.</title>
        <authorList>
            <person name="Buettner E."/>
        </authorList>
    </citation>
    <scope>NUCLEOTIDE SEQUENCE</scope>
    <source>
        <strain evidence="15">VTCC 930004</strain>
    </source>
</reference>
<dbReference type="InterPro" id="IPR012334">
    <property type="entry name" value="Pectin_lyas_fold"/>
</dbReference>
<proteinExistence type="inferred from homology"/>
<evidence type="ECO:0000256" key="3">
    <source>
        <dbReference type="ARBA" id="ARBA00004613"/>
    </source>
</evidence>
<evidence type="ECO:0000256" key="8">
    <source>
        <dbReference type="ARBA" id="ARBA00022837"/>
    </source>
</evidence>
<keyword evidence="9" id="KW-0456">Lyase</keyword>
<dbReference type="AlphaFoldDB" id="A0A9W8MBQ3"/>
<evidence type="ECO:0000313" key="15">
    <source>
        <dbReference type="EMBL" id="KAJ2926150.1"/>
    </source>
</evidence>
<keyword evidence="16" id="KW-1185">Reference proteome</keyword>
<dbReference type="InterPro" id="IPR004898">
    <property type="entry name" value="Pectate_lyase_PlyH/PlyE-like"/>
</dbReference>
<feature type="region of interest" description="Disordered" evidence="12">
    <location>
        <begin position="228"/>
        <end position="247"/>
    </location>
</feature>
<keyword evidence="7 13" id="KW-0732">Signal</keyword>
<dbReference type="OrthoDB" id="202470at2759"/>
<evidence type="ECO:0000256" key="11">
    <source>
        <dbReference type="ARBA" id="ARBA00039895"/>
    </source>
</evidence>
<protein>
    <recommendedName>
        <fullName evidence="11">Probable pectate lyase F</fullName>
        <ecNumber evidence="5">4.2.2.2</ecNumber>
    </recommendedName>
</protein>
<evidence type="ECO:0000256" key="13">
    <source>
        <dbReference type="SAM" id="SignalP"/>
    </source>
</evidence>
<evidence type="ECO:0000256" key="10">
    <source>
        <dbReference type="ARBA" id="ARBA00025679"/>
    </source>
</evidence>
<dbReference type="Gene3D" id="2.160.20.10">
    <property type="entry name" value="Single-stranded right-handed beta-helix, Pectin lyase-like"/>
    <property type="match status" value="1"/>
</dbReference>
<dbReference type="Pfam" id="PF03211">
    <property type="entry name" value="Pectate_lyase"/>
    <property type="match status" value="1"/>
</dbReference>
<feature type="non-terminal residue" evidence="15">
    <location>
        <position position="590"/>
    </location>
</feature>
<evidence type="ECO:0000256" key="5">
    <source>
        <dbReference type="ARBA" id="ARBA00012272"/>
    </source>
</evidence>
<evidence type="ECO:0000259" key="14">
    <source>
        <dbReference type="Pfam" id="PF01370"/>
    </source>
</evidence>
<feature type="signal peptide" evidence="13">
    <location>
        <begin position="1"/>
        <end position="18"/>
    </location>
</feature>
<evidence type="ECO:0000256" key="7">
    <source>
        <dbReference type="ARBA" id="ARBA00022729"/>
    </source>
</evidence>
<dbReference type="SUPFAM" id="SSF51735">
    <property type="entry name" value="NAD(P)-binding Rossmann-fold domains"/>
    <property type="match status" value="1"/>
</dbReference>
<keyword evidence="8" id="KW-0106">Calcium</keyword>
<dbReference type="Pfam" id="PF01370">
    <property type="entry name" value="Epimerase"/>
    <property type="match status" value="1"/>
</dbReference>
<dbReference type="PANTHER" id="PTHR33407:SF9">
    <property type="entry name" value="PECTATE LYASE F-RELATED"/>
    <property type="match status" value="1"/>
</dbReference>
<feature type="domain" description="NAD-dependent epimerase/dehydratase" evidence="14">
    <location>
        <begin position="331"/>
        <end position="465"/>
    </location>
</feature>
<dbReference type="GO" id="GO:0030570">
    <property type="term" value="F:pectate lyase activity"/>
    <property type="evidence" value="ECO:0007669"/>
    <property type="project" value="UniProtKB-EC"/>
</dbReference>